<feature type="transmembrane region" description="Helical" evidence="6">
    <location>
        <begin position="9"/>
        <end position="28"/>
    </location>
</feature>
<name>A0A0S4R243_CAMHY</name>
<gene>
    <name evidence="8" type="ORF">ERS686654_01233</name>
</gene>
<proteinExistence type="predicted"/>
<evidence type="ECO:0000256" key="6">
    <source>
        <dbReference type="SAM" id="Phobius"/>
    </source>
</evidence>
<evidence type="ECO:0000313" key="8">
    <source>
        <dbReference type="EMBL" id="CUU80979.1"/>
    </source>
</evidence>
<dbReference type="InterPro" id="IPR029151">
    <property type="entry name" value="Sensor-like_sf"/>
</dbReference>
<dbReference type="EMBL" id="FAVB01000002">
    <property type="protein sequence ID" value="CUU80979.1"/>
    <property type="molecule type" value="Genomic_DNA"/>
</dbReference>
<dbReference type="GO" id="GO:0005886">
    <property type="term" value="C:plasma membrane"/>
    <property type="evidence" value="ECO:0007669"/>
    <property type="project" value="UniProtKB-SubCell"/>
</dbReference>
<evidence type="ECO:0000256" key="4">
    <source>
        <dbReference type="ARBA" id="ARBA00022989"/>
    </source>
</evidence>
<accession>A0A0S4R243</accession>
<keyword evidence="5 6" id="KW-0472">Membrane</keyword>
<dbReference type="CDD" id="cd12913">
    <property type="entry name" value="PDC1_MCP_like"/>
    <property type="match status" value="1"/>
</dbReference>
<dbReference type="RefSeq" id="WP_230937477.1">
    <property type="nucleotide sequence ID" value="NZ_FAUU01000001.1"/>
</dbReference>
<dbReference type="InterPro" id="IPR033479">
    <property type="entry name" value="dCache_1"/>
</dbReference>
<evidence type="ECO:0000256" key="2">
    <source>
        <dbReference type="ARBA" id="ARBA00022475"/>
    </source>
</evidence>
<dbReference type="SUPFAM" id="SSF103190">
    <property type="entry name" value="Sensory domain-like"/>
    <property type="match status" value="1"/>
</dbReference>
<dbReference type="Pfam" id="PF02743">
    <property type="entry name" value="dCache_1"/>
    <property type="match status" value="1"/>
</dbReference>
<evidence type="ECO:0000256" key="3">
    <source>
        <dbReference type="ARBA" id="ARBA00022692"/>
    </source>
</evidence>
<keyword evidence="9" id="KW-1185">Reference proteome</keyword>
<organism evidence="8 9">
    <name type="scientific">Campylobacter hyointestinalis subsp. hyointestinalis</name>
    <dbReference type="NCBI Taxonomy" id="91352"/>
    <lineage>
        <taxon>Bacteria</taxon>
        <taxon>Pseudomonadati</taxon>
        <taxon>Campylobacterota</taxon>
        <taxon>Epsilonproteobacteria</taxon>
        <taxon>Campylobacterales</taxon>
        <taxon>Campylobacteraceae</taxon>
        <taxon>Campylobacter</taxon>
    </lineage>
</organism>
<protein>
    <submittedName>
        <fullName evidence="8">Sensor kinase of two-component regulatory system</fullName>
    </submittedName>
</protein>
<evidence type="ECO:0000313" key="9">
    <source>
        <dbReference type="Proteomes" id="UP000052237"/>
    </source>
</evidence>
<evidence type="ECO:0000256" key="5">
    <source>
        <dbReference type="ARBA" id="ARBA00023136"/>
    </source>
</evidence>
<dbReference type="AlphaFoldDB" id="A0A0S4R243"/>
<reference evidence="8 9" key="1">
    <citation type="submission" date="2015-11" db="EMBL/GenBank/DDBJ databases">
        <authorList>
            <consortium name="Pathogen Informatics"/>
        </authorList>
    </citation>
    <scope>NUCLEOTIDE SEQUENCE [LARGE SCALE GENOMIC DNA]</scope>
    <source>
        <strain evidence="8 9">006A-0059</strain>
    </source>
</reference>
<dbReference type="Proteomes" id="UP000052237">
    <property type="component" value="Unassembled WGS sequence"/>
</dbReference>
<evidence type="ECO:0000259" key="7">
    <source>
        <dbReference type="Pfam" id="PF02743"/>
    </source>
</evidence>
<evidence type="ECO:0000256" key="1">
    <source>
        <dbReference type="ARBA" id="ARBA00004651"/>
    </source>
</evidence>
<keyword evidence="3 6" id="KW-0812">Transmembrane</keyword>
<comment type="caution">
    <text evidence="8">The sequence shown here is derived from an EMBL/GenBank/DDBJ whole genome shotgun (WGS) entry which is preliminary data.</text>
</comment>
<feature type="domain" description="Cache" evidence="7">
    <location>
        <begin position="34"/>
        <end position="177"/>
    </location>
</feature>
<sequence length="179" mass="20837">MKEILYKNNIFIVFSIFFLLLMIGNYYLNRSFVKEVLTNEQLSILKNSSDKIQEWLENKKTSLKFISLLVSNFDHTKEQNTIQDILIRSQQIANFSSTYVGYENNTMLSSRLFQSPKDYAPTQRPWYINTVLQNGIYITKPYLDVGLKIPVISICQSIKRENELQGVICGVISFESIKK</sequence>
<dbReference type="Gene3D" id="3.30.450.20">
    <property type="entry name" value="PAS domain"/>
    <property type="match status" value="2"/>
</dbReference>
<keyword evidence="4 6" id="KW-1133">Transmembrane helix</keyword>
<keyword evidence="2" id="KW-1003">Cell membrane</keyword>
<comment type="subcellular location">
    <subcellularLocation>
        <location evidence="1">Cell membrane</location>
        <topology evidence="1">Multi-pass membrane protein</topology>
    </subcellularLocation>
</comment>